<dbReference type="EMBL" id="JABSTQ010010969">
    <property type="protein sequence ID" value="KAG0416233.1"/>
    <property type="molecule type" value="Genomic_DNA"/>
</dbReference>
<keyword evidence="2" id="KW-1185">Reference proteome</keyword>
<accession>A0AC60P9R4</accession>
<organism evidence="1 2">
    <name type="scientific">Ixodes persulcatus</name>
    <name type="common">Taiga tick</name>
    <dbReference type="NCBI Taxonomy" id="34615"/>
    <lineage>
        <taxon>Eukaryota</taxon>
        <taxon>Metazoa</taxon>
        <taxon>Ecdysozoa</taxon>
        <taxon>Arthropoda</taxon>
        <taxon>Chelicerata</taxon>
        <taxon>Arachnida</taxon>
        <taxon>Acari</taxon>
        <taxon>Parasitiformes</taxon>
        <taxon>Ixodida</taxon>
        <taxon>Ixodoidea</taxon>
        <taxon>Ixodidae</taxon>
        <taxon>Ixodinae</taxon>
        <taxon>Ixodes</taxon>
    </lineage>
</organism>
<proteinExistence type="predicted"/>
<sequence length="323" mass="36133">GKCYRSQRKLTKPYSVTATVAADCAVGASGCECAAKEGLCNHVLALLRLVALLKGQEYEEPFPEVSFTELPQQWRRPRGTQTAAASVDDVDWRSVREGGTSKHIGSRLYDARKCPRDLAEMQDAMRNLKNELGSLGDSPFAKHLRDSKRDSKLVGLAARSFWETKELHIRSMARTPRLVFLQDGDKGDPSMTYSKAEEWQDILAAAPTSNQYDNLKAAILARKTASERSRLQHLLNMEELGDQRPSQLLRRMRQLLGDATSDADTSLLPGPKEGLCDIIFWDFFYASKRGTFLDRNSVGLQWFLEFARKDSGTTQFGIGIDHG</sequence>
<dbReference type="Proteomes" id="UP000805193">
    <property type="component" value="Unassembled WGS sequence"/>
</dbReference>
<protein>
    <submittedName>
        <fullName evidence="1">Uncharacterized protein</fullName>
    </submittedName>
</protein>
<gene>
    <name evidence="1" type="ORF">HPB47_006594</name>
</gene>
<comment type="caution">
    <text evidence="1">The sequence shown here is derived from an EMBL/GenBank/DDBJ whole genome shotgun (WGS) entry which is preliminary data.</text>
</comment>
<name>A0AC60P9R4_IXOPE</name>
<feature type="non-terminal residue" evidence="1">
    <location>
        <position position="1"/>
    </location>
</feature>
<reference evidence="1 2" key="1">
    <citation type="journal article" date="2020" name="Cell">
        <title>Large-Scale Comparative Analyses of Tick Genomes Elucidate Their Genetic Diversity and Vector Capacities.</title>
        <authorList>
            <consortium name="Tick Genome and Microbiome Consortium (TIGMIC)"/>
            <person name="Jia N."/>
            <person name="Wang J."/>
            <person name="Shi W."/>
            <person name="Du L."/>
            <person name="Sun Y."/>
            <person name="Zhan W."/>
            <person name="Jiang J.F."/>
            <person name="Wang Q."/>
            <person name="Zhang B."/>
            <person name="Ji P."/>
            <person name="Bell-Sakyi L."/>
            <person name="Cui X.M."/>
            <person name="Yuan T.T."/>
            <person name="Jiang B.G."/>
            <person name="Yang W.F."/>
            <person name="Lam T.T."/>
            <person name="Chang Q.C."/>
            <person name="Ding S.J."/>
            <person name="Wang X.J."/>
            <person name="Zhu J.G."/>
            <person name="Ruan X.D."/>
            <person name="Zhao L."/>
            <person name="Wei J.T."/>
            <person name="Ye R.Z."/>
            <person name="Que T.C."/>
            <person name="Du C.H."/>
            <person name="Zhou Y.H."/>
            <person name="Cheng J.X."/>
            <person name="Dai P.F."/>
            <person name="Guo W.B."/>
            <person name="Han X.H."/>
            <person name="Huang E.J."/>
            <person name="Li L.F."/>
            <person name="Wei W."/>
            <person name="Gao Y.C."/>
            <person name="Liu J.Z."/>
            <person name="Shao H.Z."/>
            <person name="Wang X."/>
            <person name="Wang C.C."/>
            <person name="Yang T.C."/>
            <person name="Huo Q.B."/>
            <person name="Li W."/>
            <person name="Chen H.Y."/>
            <person name="Chen S.E."/>
            <person name="Zhou L.G."/>
            <person name="Ni X.B."/>
            <person name="Tian J.H."/>
            <person name="Sheng Y."/>
            <person name="Liu T."/>
            <person name="Pan Y.S."/>
            <person name="Xia L.Y."/>
            <person name="Li J."/>
            <person name="Zhao F."/>
            <person name="Cao W.C."/>
        </authorList>
    </citation>
    <scope>NUCLEOTIDE SEQUENCE [LARGE SCALE GENOMIC DNA]</scope>
    <source>
        <strain evidence="1">Iper-2018</strain>
    </source>
</reference>
<evidence type="ECO:0000313" key="1">
    <source>
        <dbReference type="EMBL" id="KAG0416233.1"/>
    </source>
</evidence>
<evidence type="ECO:0000313" key="2">
    <source>
        <dbReference type="Proteomes" id="UP000805193"/>
    </source>
</evidence>